<sequence length="1068" mass="118799">MNENIVSVITVFKRVDIVSGLHGVCGGGRHPSGGRSAGVMRRAGGVCRAPAAVLGVLLLLAALSRAAAIHGVSSLSQHHNQHSDPPHTTAEPPSDPPYTTAEPPSDPPHTTAEPPSDLHTPAEPPSDPPHTTAEPPSDPPHTTAEPTGYSVAPTEPTPTRMASATGEPQMNTIENDVQDDTSSSLSENIKDPGLSGEEQHSREASVSTTDQTPNTTFFGVVTGQPTTSRGTKGIARCFWVWLSQYFETPTLDFLDPLPRHLPPRIADEHSLAVSEVRSLEKEVRDGRANLPVGCNFLMIQEGTVFCTGNNITKIPEFGEARHIKILHFSGTGIKMPEPVGGNETVLPYLEVLAMNNNPLCNLPAKLFKPLRESPVKSLFLRNCSIGQFSHVEGSPLQYLKGLEILDLSKNHGLSPEELEELLQPLERGNLRELYLSNNNYGRVPTGALELVNETLEILDLHGSAFECLDNSSFPVMNKLVTLNLMYCRINTVQYDTFDGFPSLRELYLDSNGLVTVPPDVMLPTLHVLTLSDNPRNTGSGGPQTFNMDEVIFRNLDFLTNTSFDRVPLGQVRESYFNTLHNLQFLHLSTCCITHIDPNSFSIQVLYNDTFSGLTSLTYLDLSNNKIVFQYNNDFTNSPSTLSLEAAAGPSSSSSRRVPPHTPVNMVRLTQQNGRHKRHTQEIDKLLDNGYSTTWVTVIKRSTSSVRQQQQAQTPLGARGAQPKFYLPFQGLHSVSHLDLSENEIRTIIPELWEDLHELSYLNLDSNNIAAWNVPNFYNQTNLSVLSLQRNSLIHLTKAMVKDFSTDSLVTVDLRFNVFQCDCTIASLNNTLNKTHFVSWSSYQCSEDGDLIFFLDYIVNSTCQDTPNKPTNLTPINTTTTILVSISVTLSLLLVAVTVYRKRWMAVQKEDSDQYLYDTFVCYSQADRQWVFEHLLVKLEDGGRYRVCVHERDFTVGQEITQNIINSVERSRKVIVVLSPSFVESSWCMFELQMATNKILDEKKSKLILLLLEVIPSGSQPKKLRLLLKTRTYLAWVTDAEGQKLFWSRLLKAITKPLTTEPPNSTSYM</sequence>
<proteinExistence type="inferred from homology"/>
<keyword evidence="7" id="KW-0677">Repeat</keyword>
<dbReference type="PANTHER" id="PTHR24365">
    <property type="entry name" value="TOLL-LIKE RECEPTOR"/>
    <property type="match status" value="1"/>
</dbReference>
<dbReference type="PRINTS" id="PR01537">
    <property type="entry name" value="INTRLKN1R1F"/>
</dbReference>
<dbReference type="Pfam" id="PF01582">
    <property type="entry name" value="TIR"/>
    <property type="match status" value="1"/>
</dbReference>
<dbReference type="Proteomes" id="UP000747542">
    <property type="component" value="Unassembled WGS sequence"/>
</dbReference>
<dbReference type="InterPro" id="IPR001611">
    <property type="entry name" value="Leu-rich_rpt"/>
</dbReference>
<dbReference type="InterPro" id="IPR035897">
    <property type="entry name" value="Toll_tir_struct_dom_sf"/>
</dbReference>
<evidence type="ECO:0000256" key="9">
    <source>
        <dbReference type="ARBA" id="ARBA00022989"/>
    </source>
</evidence>
<evidence type="ECO:0000256" key="14">
    <source>
        <dbReference type="SAM" id="Phobius"/>
    </source>
</evidence>
<comment type="caution">
    <text evidence="16">The sequence shown here is derived from an EMBL/GenBank/DDBJ whole genome shotgun (WGS) entry which is preliminary data.</text>
</comment>
<evidence type="ECO:0000256" key="1">
    <source>
        <dbReference type="ARBA" id="ARBA00004479"/>
    </source>
</evidence>
<accession>A0A8J5MQ20</accession>
<keyword evidence="3" id="KW-0399">Innate immunity</keyword>
<name>A0A8J5MQ20_HOMAM</name>
<dbReference type="Gene3D" id="3.40.50.10140">
    <property type="entry name" value="Toll/interleukin-1 receptor homology (TIR) domain"/>
    <property type="match status" value="1"/>
</dbReference>
<evidence type="ECO:0000256" key="13">
    <source>
        <dbReference type="SAM" id="MobiDB-lite"/>
    </source>
</evidence>
<reference evidence="16" key="1">
    <citation type="journal article" date="2021" name="Sci. Adv.">
        <title>The American lobster genome reveals insights on longevity, neural, and immune adaptations.</title>
        <authorList>
            <person name="Polinski J.M."/>
            <person name="Zimin A.V."/>
            <person name="Clark K.F."/>
            <person name="Kohn A.B."/>
            <person name="Sadowski N."/>
            <person name="Timp W."/>
            <person name="Ptitsyn A."/>
            <person name="Khanna P."/>
            <person name="Romanova D.Y."/>
            <person name="Williams P."/>
            <person name="Greenwood S.J."/>
            <person name="Moroz L.L."/>
            <person name="Walt D.R."/>
            <person name="Bodnar A.G."/>
        </authorList>
    </citation>
    <scope>NUCLEOTIDE SEQUENCE</scope>
    <source>
        <strain evidence="16">GMGI-L3</strain>
    </source>
</reference>
<dbReference type="GO" id="GO:0045087">
    <property type="term" value="P:innate immune response"/>
    <property type="evidence" value="ECO:0007669"/>
    <property type="project" value="UniProtKB-KW"/>
</dbReference>
<dbReference type="SMART" id="SM00369">
    <property type="entry name" value="LRR_TYP"/>
    <property type="match status" value="9"/>
</dbReference>
<evidence type="ECO:0000256" key="5">
    <source>
        <dbReference type="ARBA" id="ARBA00022692"/>
    </source>
</evidence>
<evidence type="ECO:0000256" key="12">
    <source>
        <dbReference type="ARBA" id="ARBA00023180"/>
    </source>
</evidence>
<evidence type="ECO:0000313" key="16">
    <source>
        <dbReference type="EMBL" id="KAG7159485.1"/>
    </source>
</evidence>
<dbReference type="InterPro" id="IPR000157">
    <property type="entry name" value="TIR_dom"/>
</dbReference>
<dbReference type="FunFam" id="3.40.50.10140:FF:000001">
    <property type="entry name" value="Toll-like receptor 2"/>
    <property type="match status" value="1"/>
</dbReference>
<evidence type="ECO:0000256" key="4">
    <source>
        <dbReference type="ARBA" id="ARBA00022614"/>
    </source>
</evidence>
<dbReference type="PROSITE" id="PS50104">
    <property type="entry name" value="TIR"/>
    <property type="match status" value="1"/>
</dbReference>
<evidence type="ECO:0000256" key="10">
    <source>
        <dbReference type="ARBA" id="ARBA00023136"/>
    </source>
</evidence>
<feature type="region of interest" description="Disordered" evidence="13">
    <location>
        <begin position="642"/>
        <end position="661"/>
    </location>
</feature>
<keyword evidence="4" id="KW-0433">Leucine-rich repeat</keyword>
<evidence type="ECO:0000256" key="8">
    <source>
        <dbReference type="ARBA" id="ARBA00022859"/>
    </source>
</evidence>
<evidence type="ECO:0000313" key="17">
    <source>
        <dbReference type="Proteomes" id="UP000747542"/>
    </source>
</evidence>
<dbReference type="InterPro" id="IPR003591">
    <property type="entry name" value="Leu-rich_rpt_typical-subtyp"/>
</dbReference>
<comment type="subcellular location">
    <subcellularLocation>
        <location evidence="1">Membrane</location>
        <topology evidence="1">Single-pass type I membrane protein</topology>
    </subcellularLocation>
</comment>
<feature type="domain" description="TIR" evidence="15">
    <location>
        <begin position="914"/>
        <end position="1053"/>
    </location>
</feature>
<organism evidence="16 17">
    <name type="scientific">Homarus americanus</name>
    <name type="common">American lobster</name>
    <dbReference type="NCBI Taxonomy" id="6706"/>
    <lineage>
        <taxon>Eukaryota</taxon>
        <taxon>Metazoa</taxon>
        <taxon>Ecdysozoa</taxon>
        <taxon>Arthropoda</taxon>
        <taxon>Crustacea</taxon>
        <taxon>Multicrustacea</taxon>
        <taxon>Malacostraca</taxon>
        <taxon>Eumalacostraca</taxon>
        <taxon>Eucarida</taxon>
        <taxon>Decapoda</taxon>
        <taxon>Pleocyemata</taxon>
        <taxon>Astacidea</taxon>
        <taxon>Nephropoidea</taxon>
        <taxon>Nephropidae</taxon>
        <taxon>Homarus</taxon>
    </lineage>
</organism>
<dbReference type="Pfam" id="PF13855">
    <property type="entry name" value="LRR_8"/>
    <property type="match status" value="2"/>
</dbReference>
<keyword evidence="6" id="KW-0732">Signal</keyword>
<keyword evidence="17" id="KW-1185">Reference proteome</keyword>
<feature type="transmembrane region" description="Helical" evidence="14">
    <location>
        <begin position="881"/>
        <end position="899"/>
    </location>
</feature>
<keyword evidence="8" id="KW-0391">Immunity</keyword>
<dbReference type="InterPro" id="IPR032675">
    <property type="entry name" value="LRR_dom_sf"/>
</dbReference>
<dbReference type="Pfam" id="PF00560">
    <property type="entry name" value="LRR_1"/>
    <property type="match status" value="1"/>
</dbReference>
<feature type="compositionally biased region" description="Polar residues" evidence="13">
    <location>
        <begin position="160"/>
        <end position="187"/>
    </location>
</feature>
<keyword evidence="12" id="KW-0325">Glycoprotein</keyword>
<dbReference type="SMART" id="SM00255">
    <property type="entry name" value="TIR"/>
    <property type="match status" value="1"/>
</dbReference>
<keyword evidence="9 14" id="KW-1133">Transmembrane helix</keyword>
<evidence type="ECO:0000256" key="2">
    <source>
        <dbReference type="ARBA" id="ARBA00009634"/>
    </source>
</evidence>
<keyword evidence="10 14" id="KW-0472">Membrane</keyword>
<dbReference type="PROSITE" id="PS51450">
    <property type="entry name" value="LRR"/>
    <property type="match status" value="1"/>
</dbReference>
<feature type="region of interest" description="Disordered" evidence="13">
    <location>
        <begin position="74"/>
        <end position="230"/>
    </location>
</feature>
<dbReference type="EMBL" id="JAHLQT010033114">
    <property type="protein sequence ID" value="KAG7159485.1"/>
    <property type="molecule type" value="Genomic_DNA"/>
</dbReference>
<dbReference type="SUPFAM" id="SSF52200">
    <property type="entry name" value="Toll/Interleukin receptor TIR domain"/>
    <property type="match status" value="1"/>
</dbReference>
<evidence type="ECO:0000256" key="7">
    <source>
        <dbReference type="ARBA" id="ARBA00022737"/>
    </source>
</evidence>
<keyword evidence="5 14" id="KW-0812">Transmembrane</keyword>
<dbReference type="AlphaFoldDB" id="A0A8J5MQ20"/>
<comment type="similarity">
    <text evidence="2">Belongs to the Toll-like receptor family.</text>
</comment>
<feature type="compositionally biased region" description="Polar residues" evidence="13">
    <location>
        <begin position="204"/>
        <end position="230"/>
    </location>
</feature>
<evidence type="ECO:0000256" key="3">
    <source>
        <dbReference type="ARBA" id="ARBA00022588"/>
    </source>
</evidence>
<protein>
    <submittedName>
        <fullName evidence="16">Toll-like receptor Toll13-like</fullName>
    </submittedName>
</protein>
<dbReference type="PANTHER" id="PTHR24365:SF530">
    <property type="entry name" value="MSTPROX-RELATED"/>
    <property type="match status" value="1"/>
</dbReference>
<evidence type="ECO:0000256" key="11">
    <source>
        <dbReference type="ARBA" id="ARBA00023170"/>
    </source>
</evidence>
<dbReference type="GO" id="GO:0007165">
    <property type="term" value="P:signal transduction"/>
    <property type="evidence" value="ECO:0007669"/>
    <property type="project" value="InterPro"/>
</dbReference>
<gene>
    <name evidence="16" type="primary">Tlr13-L</name>
    <name evidence="16" type="ORF">Hamer_G004114</name>
</gene>
<dbReference type="GO" id="GO:0005886">
    <property type="term" value="C:plasma membrane"/>
    <property type="evidence" value="ECO:0007669"/>
    <property type="project" value="TreeGrafter"/>
</dbReference>
<dbReference type="GO" id="GO:0038023">
    <property type="term" value="F:signaling receptor activity"/>
    <property type="evidence" value="ECO:0007669"/>
    <property type="project" value="TreeGrafter"/>
</dbReference>
<keyword evidence="11 16" id="KW-0675">Receptor</keyword>
<dbReference type="SUPFAM" id="SSF52058">
    <property type="entry name" value="L domain-like"/>
    <property type="match status" value="2"/>
</dbReference>
<evidence type="ECO:0000259" key="15">
    <source>
        <dbReference type="PROSITE" id="PS50104"/>
    </source>
</evidence>
<evidence type="ECO:0000256" key="6">
    <source>
        <dbReference type="ARBA" id="ARBA00022729"/>
    </source>
</evidence>
<dbReference type="Gene3D" id="3.80.10.10">
    <property type="entry name" value="Ribonuclease Inhibitor"/>
    <property type="match status" value="4"/>
</dbReference>